<gene>
    <name evidence="1" type="ORF">L3Q82_003234</name>
</gene>
<accession>A0ACB8VRY6</accession>
<protein>
    <submittedName>
        <fullName evidence="1">Uncharacterized protein</fullName>
    </submittedName>
</protein>
<organism evidence="1 2">
    <name type="scientific">Scortum barcoo</name>
    <name type="common">barcoo grunter</name>
    <dbReference type="NCBI Taxonomy" id="214431"/>
    <lineage>
        <taxon>Eukaryota</taxon>
        <taxon>Metazoa</taxon>
        <taxon>Chordata</taxon>
        <taxon>Craniata</taxon>
        <taxon>Vertebrata</taxon>
        <taxon>Euteleostomi</taxon>
        <taxon>Actinopterygii</taxon>
        <taxon>Neopterygii</taxon>
        <taxon>Teleostei</taxon>
        <taxon>Neoteleostei</taxon>
        <taxon>Acanthomorphata</taxon>
        <taxon>Eupercaria</taxon>
        <taxon>Centrarchiformes</taxon>
        <taxon>Terapontoidei</taxon>
        <taxon>Terapontidae</taxon>
        <taxon>Scortum</taxon>
    </lineage>
</organism>
<name>A0ACB8VRY6_9TELE</name>
<dbReference type="EMBL" id="CM041548">
    <property type="protein sequence ID" value="KAI3358236.1"/>
    <property type="molecule type" value="Genomic_DNA"/>
</dbReference>
<comment type="caution">
    <text evidence="1">The sequence shown here is derived from an EMBL/GenBank/DDBJ whole genome shotgun (WGS) entry which is preliminary data.</text>
</comment>
<evidence type="ECO:0000313" key="2">
    <source>
        <dbReference type="Proteomes" id="UP000831701"/>
    </source>
</evidence>
<sequence>MKANVLGCLAAFILGCNVTAAIILQIVEEKTSVTLPCPHAVDRKVTWSREKDGRKVDIFTTDGDRDTRHDTDRRYNIQADKSKSLYIIRVTVSDSGRYFCNNEEAVELTVIPSGTNRSDAVLKTSVRLKCSSHVAGSDAPTWIRQSGGKKVTVFSQTEENNGRFQYSTEEKTLIISDVQLDDAGLYYCDGKPSTTVSKDEQPQKVPVLVLAVVLPVLLFVIFILLFLTWRCSVRRRRSGEQGFDVVYAEMPDEPTQGGSNQRDVTYSVIQNLPESKTTTTVRSQPNKMVYSLINQAA</sequence>
<keyword evidence="2" id="KW-1185">Reference proteome</keyword>
<proteinExistence type="predicted"/>
<reference evidence="1" key="1">
    <citation type="submission" date="2022-04" db="EMBL/GenBank/DDBJ databases">
        <title>Jade perch genome.</title>
        <authorList>
            <person name="Chao B."/>
        </authorList>
    </citation>
    <scope>NUCLEOTIDE SEQUENCE</scope>
    <source>
        <strain evidence="1">CB-2022</strain>
    </source>
</reference>
<dbReference type="Proteomes" id="UP000831701">
    <property type="component" value="Chromosome 18"/>
</dbReference>
<evidence type="ECO:0000313" key="1">
    <source>
        <dbReference type="EMBL" id="KAI3358236.1"/>
    </source>
</evidence>